<dbReference type="AlphaFoldDB" id="A0A6J6Y1W7"/>
<protein>
    <submittedName>
        <fullName evidence="3">Unannotated protein</fullName>
    </submittedName>
</protein>
<keyword evidence="2" id="KW-1133">Transmembrane helix</keyword>
<accession>A0A6J6Y1W7</accession>
<sequence length="174" mass="18735">MIGVKSRPRTKNEPICTSGKARPMVSASTIGNPNRDAHMTGSTPFEPPISLAMIATTGLLKTRSTSWRSRCASPPLFNISNEIVGAPIPQMGIIKPSAVTSSSWTTETGPNFRIALLTSRIAPPTLPPPPVPRSAHPKARSSTSSLLIWLIWAIAVVLFFDIWQLVALVRCAIL</sequence>
<feature type="region of interest" description="Disordered" evidence="1">
    <location>
        <begin position="1"/>
        <end position="39"/>
    </location>
</feature>
<evidence type="ECO:0000313" key="3">
    <source>
        <dbReference type="EMBL" id="CAB4803631.1"/>
    </source>
</evidence>
<feature type="transmembrane region" description="Helical" evidence="2">
    <location>
        <begin position="146"/>
        <end position="166"/>
    </location>
</feature>
<evidence type="ECO:0000256" key="1">
    <source>
        <dbReference type="SAM" id="MobiDB-lite"/>
    </source>
</evidence>
<name>A0A6J6Y1W7_9ZZZZ</name>
<keyword evidence="2" id="KW-0812">Transmembrane</keyword>
<organism evidence="3">
    <name type="scientific">freshwater metagenome</name>
    <dbReference type="NCBI Taxonomy" id="449393"/>
    <lineage>
        <taxon>unclassified sequences</taxon>
        <taxon>metagenomes</taxon>
        <taxon>ecological metagenomes</taxon>
    </lineage>
</organism>
<proteinExistence type="predicted"/>
<keyword evidence="2" id="KW-0472">Membrane</keyword>
<gene>
    <name evidence="3" type="ORF">UFOPK3004_00814</name>
</gene>
<evidence type="ECO:0000256" key="2">
    <source>
        <dbReference type="SAM" id="Phobius"/>
    </source>
</evidence>
<reference evidence="3" key="1">
    <citation type="submission" date="2020-05" db="EMBL/GenBank/DDBJ databases">
        <authorList>
            <person name="Chiriac C."/>
            <person name="Salcher M."/>
            <person name="Ghai R."/>
            <person name="Kavagutti S V."/>
        </authorList>
    </citation>
    <scope>NUCLEOTIDE SEQUENCE</scope>
</reference>
<dbReference type="EMBL" id="CAFAAL010000058">
    <property type="protein sequence ID" value="CAB4803631.1"/>
    <property type="molecule type" value="Genomic_DNA"/>
</dbReference>